<accession>A0AAD6Y2E6</accession>
<dbReference type="Proteomes" id="UP001222325">
    <property type="component" value="Unassembled WGS sequence"/>
</dbReference>
<feature type="chain" id="PRO_5042282889" description="Deoxyribonuclease NucA/NucB domain-containing protein" evidence="2">
    <location>
        <begin position="22"/>
        <end position="895"/>
    </location>
</feature>
<dbReference type="Pfam" id="PF14040">
    <property type="entry name" value="DNase_NucA_NucB"/>
    <property type="match status" value="1"/>
</dbReference>
<evidence type="ECO:0000313" key="5">
    <source>
        <dbReference type="Proteomes" id="UP001222325"/>
    </source>
</evidence>
<feature type="region of interest" description="Disordered" evidence="1">
    <location>
        <begin position="726"/>
        <end position="754"/>
    </location>
</feature>
<sequence length="895" mass="93588">MRSCLALSLFALAHLTPLVYAANGTCISSPQSACTSLVAICVSKVATGQIASNDFWSAPECFAAATCAGPAAVLDAACCAGTCGTPIRKMKVLDYTKVYTPMVGSCASAPGGCPVTWTDYVNYFYNTIQATTTNNWPLSGDDVLRWWSEIATWTAYCSGTNCVNGQIPYSNLTDWLRFSAETLITTPGNPPIRDPLSSDRDNNTNIWDPAPDAPCPFSNSTFCFEDNGPQEPPEHTNSHLSIAAVQPARVKLAGLSLVPADDFASFRTTPIFWPPNIPPPVYISNGTQKVEIDLDLTGGGPSARREYSLVTKHIPKFNTSLEKRPAVRSDVCKGAIDSPSPLPILTYYCDYMPHICASIRGSGFLTNDQVVLTYDPFGTGTRRSSVCTKTVNDAFRASGGCDRSQHDPLYWLVSCDEFPMNSVLEGGRNNGAIVTGVPEREQQYQGTLHSALSKLLRIQNDARSQWSKPRNVKGTYPGQCHKFILQLVDARPAGTSVTAVGTLFTGGAFMNTKDAQHTETLEDSRAGPPALPHLTPYDYPADAIALKPTGSYKPFDCRPCTIGSVNPAAQAALDVFNNVTRTGVSALQIEAAAASCTKTTRPTSTPTPTSDAASNAAEAAVAAAAARAALNSAHESASIMAAAQAVVQAAEAAAAAAAVAAAAAIANNPAAMASALASSVAAQTVLQSSIATVTDIFGTGTIPAAIASIISQASIVATDSSSVLTDTWNTKPPQSDPVPPDSDPAKSPTVNSNGGANVPAAKCFGAGSSGKITISGPFIFHSTGTNTEGAKITDAGSAAYFGLTLANDGPYILGSVCSGVYGWMKAAAKPSFQVSCSSKELGSYWNTAKQQCYTVPLGSDNYGIVCGNDVGAIYSCLQSQGYQTQITAVSFAWST</sequence>
<dbReference type="EMBL" id="JARJCN010000001">
    <property type="protein sequence ID" value="KAJ7104385.1"/>
    <property type="molecule type" value="Genomic_DNA"/>
</dbReference>
<evidence type="ECO:0000259" key="3">
    <source>
        <dbReference type="Pfam" id="PF14040"/>
    </source>
</evidence>
<proteinExistence type="predicted"/>
<feature type="signal peptide" evidence="2">
    <location>
        <begin position="1"/>
        <end position="21"/>
    </location>
</feature>
<reference evidence="4" key="1">
    <citation type="submission" date="2023-03" db="EMBL/GenBank/DDBJ databases">
        <title>Massive genome expansion in bonnet fungi (Mycena s.s.) driven by repeated elements and novel gene families across ecological guilds.</title>
        <authorList>
            <consortium name="Lawrence Berkeley National Laboratory"/>
            <person name="Harder C.B."/>
            <person name="Miyauchi S."/>
            <person name="Viragh M."/>
            <person name="Kuo A."/>
            <person name="Thoen E."/>
            <person name="Andreopoulos B."/>
            <person name="Lu D."/>
            <person name="Skrede I."/>
            <person name="Drula E."/>
            <person name="Henrissat B."/>
            <person name="Morin E."/>
            <person name="Kohler A."/>
            <person name="Barry K."/>
            <person name="LaButti K."/>
            <person name="Morin E."/>
            <person name="Salamov A."/>
            <person name="Lipzen A."/>
            <person name="Mereny Z."/>
            <person name="Hegedus B."/>
            <person name="Baldrian P."/>
            <person name="Stursova M."/>
            <person name="Weitz H."/>
            <person name="Taylor A."/>
            <person name="Grigoriev I.V."/>
            <person name="Nagy L.G."/>
            <person name="Martin F."/>
            <person name="Kauserud H."/>
        </authorList>
    </citation>
    <scope>NUCLEOTIDE SEQUENCE</scope>
    <source>
        <strain evidence="4">CBHHK173m</strain>
    </source>
</reference>
<dbReference type="InterPro" id="IPR029476">
    <property type="entry name" value="DNase_NucA_NucB"/>
</dbReference>
<organism evidence="4 5">
    <name type="scientific">Mycena belliarum</name>
    <dbReference type="NCBI Taxonomy" id="1033014"/>
    <lineage>
        <taxon>Eukaryota</taxon>
        <taxon>Fungi</taxon>
        <taxon>Dikarya</taxon>
        <taxon>Basidiomycota</taxon>
        <taxon>Agaricomycotina</taxon>
        <taxon>Agaricomycetes</taxon>
        <taxon>Agaricomycetidae</taxon>
        <taxon>Agaricales</taxon>
        <taxon>Marasmiineae</taxon>
        <taxon>Mycenaceae</taxon>
        <taxon>Mycena</taxon>
    </lineage>
</organism>
<name>A0AAD6Y2E6_9AGAR</name>
<evidence type="ECO:0000256" key="2">
    <source>
        <dbReference type="SAM" id="SignalP"/>
    </source>
</evidence>
<evidence type="ECO:0000256" key="1">
    <source>
        <dbReference type="SAM" id="MobiDB-lite"/>
    </source>
</evidence>
<gene>
    <name evidence="4" type="ORF">B0H15DRAFT_23305</name>
</gene>
<dbReference type="AlphaFoldDB" id="A0AAD6Y2E6"/>
<keyword evidence="2" id="KW-0732">Signal</keyword>
<feature type="domain" description="Deoxyribonuclease NucA/NucB" evidence="3">
    <location>
        <begin position="387"/>
        <end position="451"/>
    </location>
</feature>
<protein>
    <recommendedName>
        <fullName evidence="3">Deoxyribonuclease NucA/NucB domain-containing protein</fullName>
    </recommendedName>
</protein>
<keyword evidence="5" id="KW-1185">Reference proteome</keyword>
<comment type="caution">
    <text evidence="4">The sequence shown here is derived from an EMBL/GenBank/DDBJ whole genome shotgun (WGS) entry which is preliminary data.</text>
</comment>
<evidence type="ECO:0000313" key="4">
    <source>
        <dbReference type="EMBL" id="KAJ7104385.1"/>
    </source>
</evidence>